<reference evidence="3 4" key="1">
    <citation type="submission" date="2019-03" db="EMBL/GenBank/DDBJ databases">
        <title>Draft genome sequences of novel Actinobacteria.</title>
        <authorList>
            <person name="Sahin N."/>
            <person name="Ay H."/>
            <person name="Saygin H."/>
        </authorList>
    </citation>
    <scope>NUCLEOTIDE SEQUENCE [LARGE SCALE GENOMIC DNA]</scope>
    <source>
        <strain evidence="3 4">JCM 13523</strain>
    </source>
</reference>
<dbReference type="Pfam" id="PF18082">
    <property type="entry name" value="NAT_N"/>
    <property type="match status" value="1"/>
</dbReference>
<evidence type="ECO:0000259" key="1">
    <source>
        <dbReference type="Pfam" id="PF18082"/>
    </source>
</evidence>
<protein>
    <submittedName>
        <fullName evidence="3">Uncharacterized protein</fullName>
    </submittedName>
</protein>
<dbReference type="RefSeq" id="WP_132165721.1">
    <property type="nucleotide sequence ID" value="NZ_SMKX01000008.1"/>
</dbReference>
<dbReference type="EMBL" id="SMKX01000008">
    <property type="protein sequence ID" value="TDD62177.1"/>
    <property type="molecule type" value="Genomic_DNA"/>
</dbReference>
<sequence>MDLDEAAQRLGFPETALKQFRELPTNDVQLAADAAELLVYCGVAERDRAEMLAARPDPVKHPEWWALTAALAASLERDLEQPLPSTGHTAWPVVPESSTQVGMFAWAWALLASLPRLLEVHRQRGVPDAISRATVAALGGVMGSHREIYGRPGVGLMPLWGPPLRFRGADYEIGRHSFTRTHLGLGDGVAGHLLMVHVPPTGPLDATVSEQSIAAALQLFPQWYPDEPITGLVCPSWLLDPQLAEYLPADSNILTFQRRFTILPLLTPSTPYEGDHEIMRLALQLDPPDGELTAADLAGIPQNTTLQRAFVTHLSSGRHFHLRIGFRPNTDRNVSNTLSNLVE</sequence>
<gene>
    <name evidence="3" type="ORF">E1263_04690</name>
</gene>
<accession>A0A4V2YQJ2</accession>
<dbReference type="AlphaFoldDB" id="A0A4V2YQJ2"/>
<dbReference type="Pfam" id="PF18164">
    <property type="entry name" value="GNAT_C"/>
    <property type="match status" value="1"/>
</dbReference>
<dbReference type="OrthoDB" id="3229305at2"/>
<proteinExistence type="predicted"/>
<organism evidence="3 4">
    <name type="scientific">Kribbella antibiotica</name>
    <dbReference type="NCBI Taxonomy" id="190195"/>
    <lineage>
        <taxon>Bacteria</taxon>
        <taxon>Bacillati</taxon>
        <taxon>Actinomycetota</taxon>
        <taxon>Actinomycetes</taxon>
        <taxon>Propionibacteriales</taxon>
        <taxon>Kribbellaceae</taxon>
        <taxon>Kribbella</taxon>
    </lineage>
</organism>
<dbReference type="Gene3D" id="3.40.630.120">
    <property type="match status" value="1"/>
</dbReference>
<evidence type="ECO:0000259" key="2">
    <source>
        <dbReference type="Pfam" id="PF18164"/>
    </source>
</evidence>
<feature type="domain" description="GNAT-like C-terminal" evidence="2">
    <location>
        <begin position="191"/>
        <end position="326"/>
    </location>
</feature>
<dbReference type="InterPro" id="IPR041273">
    <property type="entry name" value="NAT_N"/>
</dbReference>
<comment type="caution">
    <text evidence="3">The sequence shown here is derived from an EMBL/GenBank/DDBJ whole genome shotgun (WGS) entry which is preliminary data.</text>
</comment>
<evidence type="ECO:0000313" key="4">
    <source>
        <dbReference type="Proteomes" id="UP000295124"/>
    </source>
</evidence>
<dbReference type="InterPro" id="IPR041644">
    <property type="entry name" value="GNAT_C"/>
</dbReference>
<name>A0A4V2YQJ2_9ACTN</name>
<dbReference type="Proteomes" id="UP000295124">
    <property type="component" value="Unassembled WGS sequence"/>
</dbReference>
<feature type="domain" description="N-acyltransferase N-terminal" evidence="1">
    <location>
        <begin position="33"/>
        <end position="154"/>
    </location>
</feature>
<evidence type="ECO:0000313" key="3">
    <source>
        <dbReference type="EMBL" id="TDD62177.1"/>
    </source>
</evidence>
<keyword evidence="4" id="KW-1185">Reference proteome</keyword>